<feature type="domain" description="Glycosyltransferase 2-like" evidence="2">
    <location>
        <begin position="4"/>
        <end position="106"/>
    </location>
</feature>
<keyword evidence="4" id="KW-1185">Reference proteome</keyword>
<protein>
    <submittedName>
        <fullName evidence="3">Glycosyltransferase</fullName>
        <ecNumber evidence="3">2.4.-.-</ecNumber>
    </submittedName>
</protein>
<dbReference type="SUPFAM" id="SSF53448">
    <property type="entry name" value="Nucleotide-diphospho-sugar transferases"/>
    <property type="match status" value="1"/>
</dbReference>
<evidence type="ECO:0000259" key="2">
    <source>
        <dbReference type="Pfam" id="PF00535"/>
    </source>
</evidence>
<dbReference type="EMBL" id="JBHSXH010000009">
    <property type="protein sequence ID" value="MFC6824406.1"/>
    <property type="molecule type" value="Genomic_DNA"/>
</dbReference>
<dbReference type="InterPro" id="IPR050834">
    <property type="entry name" value="Glycosyltransf_2"/>
</dbReference>
<dbReference type="AlphaFoldDB" id="A0ABD5TXA4"/>
<evidence type="ECO:0000313" key="3">
    <source>
        <dbReference type="EMBL" id="MFC6824406.1"/>
    </source>
</evidence>
<keyword evidence="1" id="KW-0802">TPR repeat</keyword>
<reference evidence="3 4" key="1">
    <citation type="journal article" date="2019" name="Int. J. Syst. Evol. Microbiol.">
        <title>The Global Catalogue of Microorganisms (GCM) 10K type strain sequencing project: providing services to taxonomists for standard genome sequencing and annotation.</title>
        <authorList>
            <consortium name="The Broad Institute Genomics Platform"/>
            <consortium name="The Broad Institute Genome Sequencing Center for Infectious Disease"/>
            <person name="Wu L."/>
            <person name="Ma J."/>
        </authorList>
    </citation>
    <scope>NUCLEOTIDE SEQUENCE [LARGE SCALE GENOMIC DNA]</scope>
    <source>
        <strain evidence="3 4">YIM 94188</strain>
    </source>
</reference>
<organism evidence="3 4">
    <name type="scientific">Halopelagius fulvigenes</name>
    <dbReference type="NCBI Taxonomy" id="1198324"/>
    <lineage>
        <taxon>Archaea</taxon>
        <taxon>Methanobacteriati</taxon>
        <taxon>Methanobacteriota</taxon>
        <taxon>Stenosarchaea group</taxon>
        <taxon>Halobacteria</taxon>
        <taxon>Halobacteriales</taxon>
        <taxon>Haloferacaceae</taxon>
    </lineage>
</organism>
<evidence type="ECO:0000313" key="4">
    <source>
        <dbReference type="Proteomes" id="UP001596408"/>
    </source>
</evidence>
<dbReference type="RefSeq" id="WP_379693279.1">
    <property type="nucleotide sequence ID" value="NZ_JBHSXH010000009.1"/>
</dbReference>
<dbReference type="InterPro" id="IPR001173">
    <property type="entry name" value="Glyco_trans_2-like"/>
</dbReference>
<dbReference type="GO" id="GO:0016757">
    <property type="term" value="F:glycosyltransferase activity"/>
    <property type="evidence" value="ECO:0007669"/>
    <property type="project" value="UniProtKB-KW"/>
</dbReference>
<gene>
    <name evidence="3" type="ORF">ACFQEV_05265</name>
</gene>
<keyword evidence="3" id="KW-0808">Transferase</keyword>
<dbReference type="Pfam" id="PF00535">
    <property type="entry name" value="Glycos_transf_2"/>
    <property type="match status" value="1"/>
</dbReference>
<name>A0ABD5TXA4_9EURY</name>
<sequence length="303" mass="33240">MTVSVVLPTCERAEVLDGAIESVLAQTHEDWELVVVDGGSDDRTPELVAGYDDPRVRYRRQDDSSGVSAARNRGVAASDGEFVAFVDSDDRWHPEKLEWQLAALREAEGEEGKDAAVAYCGMEKAHGEPLTRDGESGDVREAVRRMDVPTYTSTLLVRRDAFESVGGFDERLPCFEDWELCLRLSREYRFVAVDDALVVKGESGDNISADGDNLAEAVSVLAEEYELPAATWAQLLADVGRTYCESGRLDAGRPYLRQALRLDPTRYHAAAALLFSAPGSPRAFDAAMEAVYAVERRAEAVGE</sequence>
<dbReference type="InterPro" id="IPR019734">
    <property type="entry name" value="TPR_rpt"/>
</dbReference>
<comment type="caution">
    <text evidence="3">The sequence shown here is derived from an EMBL/GenBank/DDBJ whole genome shotgun (WGS) entry which is preliminary data.</text>
</comment>
<dbReference type="PANTHER" id="PTHR43685">
    <property type="entry name" value="GLYCOSYLTRANSFERASE"/>
    <property type="match status" value="1"/>
</dbReference>
<evidence type="ECO:0000256" key="1">
    <source>
        <dbReference type="PROSITE-ProRule" id="PRU00339"/>
    </source>
</evidence>
<dbReference type="Proteomes" id="UP001596408">
    <property type="component" value="Unassembled WGS sequence"/>
</dbReference>
<accession>A0ABD5TXA4</accession>
<feature type="repeat" description="TPR" evidence="1">
    <location>
        <begin position="233"/>
        <end position="266"/>
    </location>
</feature>
<dbReference type="CDD" id="cd00761">
    <property type="entry name" value="Glyco_tranf_GTA_type"/>
    <property type="match status" value="1"/>
</dbReference>
<dbReference type="PROSITE" id="PS50005">
    <property type="entry name" value="TPR"/>
    <property type="match status" value="1"/>
</dbReference>
<dbReference type="PANTHER" id="PTHR43685:SF2">
    <property type="entry name" value="GLYCOSYLTRANSFERASE 2-LIKE DOMAIN-CONTAINING PROTEIN"/>
    <property type="match status" value="1"/>
</dbReference>
<keyword evidence="3" id="KW-0328">Glycosyltransferase</keyword>
<dbReference type="EC" id="2.4.-.-" evidence="3"/>
<proteinExistence type="predicted"/>
<dbReference type="InterPro" id="IPR029044">
    <property type="entry name" value="Nucleotide-diphossugar_trans"/>
</dbReference>
<dbReference type="Gene3D" id="3.90.550.10">
    <property type="entry name" value="Spore Coat Polysaccharide Biosynthesis Protein SpsA, Chain A"/>
    <property type="match status" value="1"/>
</dbReference>